<sequence length="81" mass="8130">MASLQHGRVLHLSTFTVPSSATPMAAVSSTYATASATDSIDLQRAAASTVATSSSSSVRSIKIGVSILAFVSVGSLASMIL</sequence>
<organism evidence="1 2">
    <name type="scientific">Didymella exigua CBS 183.55</name>
    <dbReference type="NCBI Taxonomy" id="1150837"/>
    <lineage>
        <taxon>Eukaryota</taxon>
        <taxon>Fungi</taxon>
        <taxon>Dikarya</taxon>
        <taxon>Ascomycota</taxon>
        <taxon>Pezizomycotina</taxon>
        <taxon>Dothideomycetes</taxon>
        <taxon>Pleosporomycetidae</taxon>
        <taxon>Pleosporales</taxon>
        <taxon>Pleosporineae</taxon>
        <taxon>Didymellaceae</taxon>
        <taxon>Didymella</taxon>
    </lineage>
</organism>
<protein>
    <submittedName>
        <fullName evidence="1">Uncharacterized protein</fullName>
    </submittedName>
</protein>
<name>A0A6A5RTI1_9PLEO</name>
<evidence type="ECO:0000313" key="1">
    <source>
        <dbReference type="EMBL" id="KAF1928677.1"/>
    </source>
</evidence>
<dbReference type="RefSeq" id="XP_033448925.1">
    <property type="nucleotide sequence ID" value="XM_033587592.1"/>
</dbReference>
<reference evidence="1" key="1">
    <citation type="journal article" date="2020" name="Stud. Mycol.">
        <title>101 Dothideomycetes genomes: a test case for predicting lifestyles and emergence of pathogens.</title>
        <authorList>
            <person name="Haridas S."/>
            <person name="Albert R."/>
            <person name="Binder M."/>
            <person name="Bloem J."/>
            <person name="Labutti K."/>
            <person name="Salamov A."/>
            <person name="Andreopoulos B."/>
            <person name="Baker S."/>
            <person name="Barry K."/>
            <person name="Bills G."/>
            <person name="Bluhm B."/>
            <person name="Cannon C."/>
            <person name="Castanera R."/>
            <person name="Culley D."/>
            <person name="Daum C."/>
            <person name="Ezra D."/>
            <person name="Gonzalez J."/>
            <person name="Henrissat B."/>
            <person name="Kuo A."/>
            <person name="Liang C."/>
            <person name="Lipzen A."/>
            <person name="Lutzoni F."/>
            <person name="Magnuson J."/>
            <person name="Mondo S."/>
            <person name="Nolan M."/>
            <person name="Ohm R."/>
            <person name="Pangilinan J."/>
            <person name="Park H.-J."/>
            <person name="Ramirez L."/>
            <person name="Alfaro M."/>
            <person name="Sun H."/>
            <person name="Tritt A."/>
            <person name="Yoshinaga Y."/>
            <person name="Zwiers L.-H."/>
            <person name="Turgeon B."/>
            <person name="Goodwin S."/>
            <person name="Spatafora J."/>
            <person name="Crous P."/>
            <person name="Grigoriev I."/>
        </authorList>
    </citation>
    <scope>NUCLEOTIDE SEQUENCE</scope>
    <source>
        <strain evidence="1">CBS 183.55</strain>
    </source>
</reference>
<proteinExistence type="predicted"/>
<dbReference type="AlphaFoldDB" id="A0A6A5RTI1"/>
<gene>
    <name evidence="1" type="ORF">M421DRAFT_152258</name>
</gene>
<dbReference type="Proteomes" id="UP000800082">
    <property type="component" value="Unassembled WGS sequence"/>
</dbReference>
<accession>A0A6A5RTI1</accession>
<evidence type="ECO:0000313" key="2">
    <source>
        <dbReference type="Proteomes" id="UP000800082"/>
    </source>
</evidence>
<dbReference type="GeneID" id="54345238"/>
<dbReference type="EMBL" id="ML978968">
    <property type="protein sequence ID" value="KAF1928677.1"/>
    <property type="molecule type" value="Genomic_DNA"/>
</dbReference>
<keyword evidence="2" id="KW-1185">Reference proteome</keyword>